<name>A0ABS5IBU0_9PROT</name>
<dbReference type="Gene3D" id="3.30.200.20">
    <property type="entry name" value="Phosphorylase Kinase, domain 1"/>
    <property type="match status" value="1"/>
</dbReference>
<dbReference type="PANTHER" id="PTHR12149">
    <property type="entry name" value="FRUCTOSAMINE 3 KINASE-RELATED PROTEIN"/>
    <property type="match status" value="1"/>
</dbReference>
<evidence type="ECO:0000313" key="4">
    <source>
        <dbReference type="Proteomes" id="UP000680714"/>
    </source>
</evidence>
<accession>A0ABS5IBU0</accession>
<sequence>MKAETVRQVERFTGRKVAGTRPLPGGGVGRVFLVELTNGGKLVAKLGPGLGAEGWMLRHLAAQTHLPVPHVVHDDDDLLLMEYVAGHDALDESAQHHAAHLLVALHGQTWHSFGLERDTVIGGLPQANPPTARWLDFFRDHRLLAMAGQALAVGHLPAVMMDGVERLAARLGNWIDEPARPALVHGDCWGGNILVKGGKIAAFIDPALYYGHAEMDLAFSTLFGTFGDAFFNRYQELSPLAPGFFEERKDLYLLYPLLVHVRLFGGSYVAGVERVLDRFH</sequence>
<gene>
    <name evidence="3" type="ORF">KEC16_05765</name>
</gene>
<dbReference type="SUPFAM" id="SSF56112">
    <property type="entry name" value="Protein kinase-like (PK-like)"/>
    <property type="match status" value="1"/>
</dbReference>
<dbReference type="EMBL" id="JAGTUF010000003">
    <property type="protein sequence ID" value="MBR9971213.1"/>
    <property type="molecule type" value="Genomic_DNA"/>
</dbReference>
<evidence type="ECO:0000313" key="3">
    <source>
        <dbReference type="EMBL" id="MBR9971213.1"/>
    </source>
</evidence>
<dbReference type="Gene3D" id="1.20.1270.240">
    <property type="match status" value="1"/>
</dbReference>
<dbReference type="RefSeq" id="WP_211546754.1">
    <property type="nucleotide sequence ID" value="NZ_JAGTUF010000003.1"/>
</dbReference>
<keyword evidence="4" id="KW-1185">Reference proteome</keyword>
<dbReference type="Proteomes" id="UP000680714">
    <property type="component" value="Unassembled WGS sequence"/>
</dbReference>
<dbReference type="InterPro" id="IPR016477">
    <property type="entry name" value="Fructo-/Ketosamine-3-kinase"/>
</dbReference>
<reference evidence="3 4" key="1">
    <citation type="submission" date="2021-04" db="EMBL/GenBank/DDBJ databases">
        <title>Magnetospirillum sulfuroxidans sp. nov., a facultative chemolithoautotrophic sulfur-oxidizing alphaproteobacterium isolated from freshwater sediment and proposals for Paramagetospirillum gen. nov., and Magnetospirillaceae fam. nov.</title>
        <authorList>
            <person name="Koziaeva V."/>
            <person name="Geelhoed J.S."/>
            <person name="Sorokin D.Y."/>
            <person name="Grouzdev D.S."/>
        </authorList>
    </citation>
    <scope>NUCLEOTIDE SEQUENCE [LARGE SCALE GENOMIC DNA]</scope>
    <source>
        <strain evidence="3 4">J10</strain>
    </source>
</reference>
<evidence type="ECO:0000256" key="1">
    <source>
        <dbReference type="ARBA" id="ARBA00009460"/>
    </source>
</evidence>
<organism evidence="3 4">
    <name type="scientific">Magnetospirillum sulfuroxidans</name>
    <dbReference type="NCBI Taxonomy" id="611300"/>
    <lineage>
        <taxon>Bacteria</taxon>
        <taxon>Pseudomonadati</taxon>
        <taxon>Pseudomonadota</taxon>
        <taxon>Alphaproteobacteria</taxon>
        <taxon>Rhodospirillales</taxon>
        <taxon>Rhodospirillaceae</taxon>
        <taxon>Magnetospirillum</taxon>
    </lineage>
</organism>
<keyword evidence="2 3" id="KW-0418">Kinase</keyword>
<dbReference type="Pfam" id="PF03881">
    <property type="entry name" value="Fructosamin_kin"/>
    <property type="match status" value="1"/>
</dbReference>
<dbReference type="PIRSF" id="PIRSF006221">
    <property type="entry name" value="Ketosamine-3-kinase"/>
    <property type="match status" value="1"/>
</dbReference>
<dbReference type="PANTHER" id="PTHR12149:SF8">
    <property type="entry name" value="PROTEIN-RIBULOSAMINE 3-KINASE"/>
    <property type="match status" value="1"/>
</dbReference>
<proteinExistence type="inferred from homology"/>
<dbReference type="GO" id="GO:0016301">
    <property type="term" value="F:kinase activity"/>
    <property type="evidence" value="ECO:0007669"/>
    <property type="project" value="UniProtKB-KW"/>
</dbReference>
<dbReference type="InterPro" id="IPR011009">
    <property type="entry name" value="Kinase-like_dom_sf"/>
</dbReference>
<evidence type="ECO:0000256" key="2">
    <source>
        <dbReference type="PIRNR" id="PIRNR006221"/>
    </source>
</evidence>
<dbReference type="Gene3D" id="1.10.510.10">
    <property type="entry name" value="Transferase(Phosphotransferase) domain 1"/>
    <property type="match status" value="1"/>
</dbReference>
<protein>
    <submittedName>
        <fullName evidence="3">Fructosamine kinase family protein</fullName>
    </submittedName>
</protein>
<comment type="similarity">
    <text evidence="1 2">Belongs to the fructosamine kinase family.</text>
</comment>
<comment type="caution">
    <text evidence="3">The sequence shown here is derived from an EMBL/GenBank/DDBJ whole genome shotgun (WGS) entry which is preliminary data.</text>
</comment>
<keyword evidence="2" id="KW-0808">Transferase</keyword>